<keyword evidence="1" id="KW-0145">Chemotaxis</keyword>
<dbReference type="CDD" id="cd06225">
    <property type="entry name" value="HAMP"/>
    <property type="match status" value="1"/>
</dbReference>
<feature type="coiled-coil region" evidence="5">
    <location>
        <begin position="538"/>
        <end position="565"/>
    </location>
</feature>
<dbReference type="OrthoDB" id="1705620at2"/>
<dbReference type="AlphaFoldDB" id="A0A1H3ASM8"/>
<evidence type="ECO:0000256" key="2">
    <source>
        <dbReference type="ARBA" id="ARBA00023224"/>
    </source>
</evidence>
<dbReference type="InterPro" id="IPR004089">
    <property type="entry name" value="MCPsignal_dom"/>
</dbReference>
<dbReference type="SUPFAM" id="SSF103190">
    <property type="entry name" value="Sensory domain-like"/>
    <property type="match status" value="1"/>
</dbReference>
<evidence type="ECO:0000256" key="3">
    <source>
        <dbReference type="ARBA" id="ARBA00029447"/>
    </source>
</evidence>
<proteinExistence type="inferred from homology"/>
<keyword evidence="10" id="KW-1185">Reference proteome</keyword>
<dbReference type="InterPro" id="IPR029151">
    <property type="entry name" value="Sensor-like_sf"/>
</dbReference>
<dbReference type="Gene3D" id="1.10.287.950">
    <property type="entry name" value="Methyl-accepting chemotaxis protein"/>
    <property type="match status" value="1"/>
</dbReference>
<dbReference type="Pfam" id="PF00015">
    <property type="entry name" value="MCPsignal"/>
    <property type="match status" value="1"/>
</dbReference>
<dbReference type="PANTHER" id="PTHR32089:SF114">
    <property type="entry name" value="METHYL-ACCEPTING CHEMOTAXIS PROTEIN MCPB"/>
    <property type="match status" value="1"/>
</dbReference>
<dbReference type="Pfam" id="PF22673">
    <property type="entry name" value="MCP-like_PDC_1"/>
    <property type="match status" value="1"/>
</dbReference>
<organism evidence="9 10">
    <name type="scientific">Tepidimicrobium xylanilyticum</name>
    <dbReference type="NCBI Taxonomy" id="1123352"/>
    <lineage>
        <taxon>Bacteria</taxon>
        <taxon>Bacillati</taxon>
        <taxon>Bacillota</taxon>
        <taxon>Tissierellia</taxon>
        <taxon>Tissierellales</taxon>
        <taxon>Tepidimicrobiaceae</taxon>
        <taxon>Tepidimicrobium</taxon>
    </lineage>
</organism>
<evidence type="ECO:0000256" key="6">
    <source>
        <dbReference type="SAM" id="Phobius"/>
    </source>
</evidence>
<protein>
    <submittedName>
        <fullName evidence="9">Methyl-accepting chemotaxis sensory transducer with Cache sensor</fullName>
    </submittedName>
</protein>
<gene>
    <name evidence="9" type="ORF">SAMN05660923_02125</name>
</gene>
<dbReference type="SMART" id="SM00304">
    <property type="entry name" value="HAMP"/>
    <property type="match status" value="1"/>
</dbReference>
<feature type="domain" description="Methyl-accepting transducer" evidence="7">
    <location>
        <begin position="397"/>
        <end position="654"/>
    </location>
</feature>
<evidence type="ECO:0000256" key="5">
    <source>
        <dbReference type="SAM" id="Coils"/>
    </source>
</evidence>
<evidence type="ECO:0000313" key="9">
    <source>
        <dbReference type="EMBL" id="SDX32697.1"/>
    </source>
</evidence>
<dbReference type="GO" id="GO:0006935">
    <property type="term" value="P:chemotaxis"/>
    <property type="evidence" value="ECO:0007669"/>
    <property type="project" value="UniProtKB-KW"/>
</dbReference>
<feature type="transmembrane region" description="Helical" evidence="6">
    <location>
        <begin position="12"/>
        <end position="33"/>
    </location>
</feature>
<reference evidence="9 10" key="1">
    <citation type="submission" date="2016-10" db="EMBL/GenBank/DDBJ databases">
        <authorList>
            <person name="de Groot N.N."/>
        </authorList>
    </citation>
    <scope>NUCLEOTIDE SEQUENCE [LARGE SCALE GENOMIC DNA]</scope>
    <source>
        <strain evidence="9 10">DSM 23310</strain>
    </source>
</reference>
<dbReference type="Pfam" id="PF00672">
    <property type="entry name" value="HAMP"/>
    <property type="match status" value="1"/>
</dbReference>
<keyword evidence="6" id="KW-1133">Transmembrane helix</keyword>
<comment type="similarity">
    <text evidence="3">Belongs to the methyl-accepting chemotaxis (MCP) protein family.</text>
</comment>
<evidence type="ECO:0000313" key="10">
    <source>
        <dbReference type="Proteomes" id="UP000198828"/>
    </source>
</evidence>
<keyword evidence="6" id="KW-0472">Membrane</keyword>
<dbReference type="RefSeq" id="WP_159428678.1">
    <property type="nucleotide sequence ID" value="NZ_BSYN01000008.1"/>
</dbReference>
<dbReference type="Gene3D" id="3.30.450.20">
    <property type="entry name" value="PAS domain"/>
    <property type="match status" value="2"/>
</dbReference>
<dbReference type="CDD" id="cd12912">
    <property type="entry name" value="PDC2_MCP_like"/>
    <property type="match status" value="1"/>
</dbReference>
<dbReference type="PROSITE" id="PS50885">
    <property type="entry name" value="HAMP"/>
    <property type="match status" value="1"/>
</dbReference>
<dbReference type="GO" id="GO:0007165">
    <property type="term" value="P:signal transduction"/>
    <property type="evidence" value="ECO:0007669"/>
    <property type="project" value="UniProtKB-KW"/>
</dbReference>
<dbReference type="PROSITE" id="PS50111">
    <property type="entry name" value="CHEMOTAXIS_TRANSDUC_2"/>
    <property type="match status" value="1"/>
</dbReference>
<sequence>MFKFKSIRTALLSIILPLAMLGMIAISIISYSYSKSIINNEIAEKMNFQMQYITENIEKRLLKHEQLASSLAKAIESSIATADETTYVSIIQKFVTTNEDTFGCGIWFEPYRFDPEQKYFGPYAYKDNGQVSLTMQYSNEEYDYFGYDWYINAKNTEEVSTWTDPYYDEGSDVTMISTCIPFFDSSGKVAGVVSADIDLNSIQNLINETKIGQSGWAFLLNEDGLYISHKDPDKIMKDNILNESNKSLAMNGRKILETQYGNLTYTDEEGEYILYYSQIPLTKWIIGLTISQNELYSRLNSLLKNTVLILLASLIVVSTGIVLYANNLTKKIVKLKNNAELLASGDLTINSYINSQDEIGVLSKSFNTMVENIKNLLTDTMKVSKQISTESDHLAATSEETAASSNEISKTIEEIARGAENQAHDTEEASIIVASLDKNFEKLKADSNSMYQDANKANDANKTGYLAVEDLINKTNLNNESMLKIENAIQELNTKSNNISVILETISSIAEQTNLLALNASIEAARAGDAGKGFSVVANEIRKLAEESKNAANKIEEIVEMLQIESNNTVNIMGEVITVSQEQANAVSNVKLAFDKIYESIENISTKIKSVSNSIDILNDDKNKIVMSIENIAAISQETAAASEQVTASMEQQSFASEEVAKSAEKLNELSIELNKQMHKFKV</sequence>
<evidence type="ECO:0000259" key="8">
    <source>
        <dbReference type="PROSITE" id="PS50885"/>
    </source>
</evidence>
<dbReference type="SMART" id="SM00283">
    <property type="entry name" value="MA"/>
    <property type="match status" value="1"/>
</dbReference>
<feature type="transmembrane region" description="Helical" evidence="6">
    <location>
        <begin position="307"/>
        <end position="326"/>
    </location>
</feature>
<dbReference type="PANTHER" id="PTHR32089">
    <property type="entry name" value="METHYL-ACCEPTING CHEMOTAXIS PROTEIN MCPB"/>
    <property type="match status" value="1"/>
</dbReference>
<evidence type="ECO:0000256" key="4">
    <source>
        <dbReference type="PROSITE-ProRule" id="PRU00284"/>
    </source>
</evidence>
<keyword evidence="6" id="KW-0812">Transmembrane</keyword>
<dbReference type="InterPro" id="IPR003660">
    <property type="entry name" value="HAMP_dom"/>
</dbReference>
<evidence type="ECO:0000256" key="1">
    <source>
        <dbReference type="ARBA" id="ARBA00022500"/>
    </source>
</evidence>
<dbReference type="Gene3D" id="6.10.340.10">
    <property type="match status" value="1"/>
</dbReference>
<feature type="domain" description="HAMP" evidence="8">
    <location>
        <begin position="326"/>
        <end position="378"/>
    </location>
</feature>
<dbReference type="SUPFAM" id="SSF58104">
    <property type="entry name" value="Methyl-accepting chemotaxis protein (MCP) signaling domain"/>
    <property type="match status" value="1"/>
</dbReference>
<dbReference type="Proteomes" id="UP000198828">
    <property type="component" value="Unassembled WGS sequence"/>
</dbReference>
<name>A0A1H3ASM8_9FIRM</name>
<dbReference type="EMBL" id="FNNG01000009">
    <property type="protein sequence ID" value="SDX32697.1"/>
    <property type="molecule type" value="Genomic_DNA"/>
</dbReference>
<dbReference type="CDD" id="cd12913">
    <property type="entry name" value="PDC1_MCP_like"/>
    <property type="match status" value="1"/>
</dbReference>
<dbReference type="GO" id="GO:0016020">
    <property type="term" value="C:membrane"/>
    <property type="evidence" value="ECO:0007669"/>
    <property type="project" value="InterPro"/>
</dbReference>
<accession>A0A1H3ASM8</accession>
<dbReference type="CDD" id="cd11386">
    <property type="entry name" value="MCP_signal"/>
    <property type="match status" value="1"/>
</dbReference>
<keyword evidence="2 4" id="KW-0807">Transducer</keyword>
<evidence type="ECO:0000259" key="7">
    <source>
        <dbReference type="PROSITE" id="PS50111"/>
    </source>
</evidence>
<keyword evidence="5" id="KW-0175">Coiled coil</keyword>